<dbReference type="InterPro" id="IPR016040">
    <property type="entry name" value="NAD(P)-bd_dom"/>
</dbReference>
<dbReference type="PANTHER" id="PTHR43162:SF1">
    <property type="entry name" value="PRESTALK A DIFFERENTIATION PROTEIN A"/>
    <property type="match status" value="1"/>
</dbReference>
<evidence type="ECO:0000313" key="2">
    <source>
        <dbReference type="EMBL" id="WOB07532.1"/>
    </source>
</evidence>
<accession>A0ABZ0CRC1</accession>
<feature type="domain" description="NAD(P)-binding" evidence="1">
    <location>
        <begin position="13"/>
        <end position="172"/>
    </location>
</feature>
<dbReference type="Gene3D" id="3.40.50.720">
    <property type="entry name" value="NAD(P)-binding Rossmann-like Domain"/>
    <property type="match status" value="1"/>
</dbReference>
<dbReference type="RefSeq" id="WP_316700191.1">
    <property type="nucleotide sequence ID" value="NZ_CP136336.1"/>
</dbReference>
<name>A0ABZ0CRC1_9BURK</name>
<keyword evidence="3" id="KW-1185">Reference proteome</keyword>
<dbReference type="EMBL" id="CP136336">
    <property type="protein sequence ID" value="WOB07532.1"/>
    <property type="molecule type" value="Genomic_DNA"/>
</dbReference>
<dbReference type="SUPFAM" id="SSF51735">
    <property type="entry name" value="NAD(P)-binding Rossmann-fold domains"/>
    <property type="match status" value="1"/>
</dbReference>
<proteinExistence type="predicted"/>
<dbReference type="PANTHER" id="PTHR43162">
    <property type="match status" value="1"/>
</dbReference>
<dbReference type="InterPro" id="IPR051604">
    <property type="entry name" value="Ergot_Alk_Oxidoreductase"/>
</dbReference>
<organism evidence="2 3">
    <name type="scientific">Piscinibacter gummiphilus</name>
    <dbReference type="NCBI Taxonomy" id="946333"/>
    <lineage>
        <taxon>Bacteria</taxon>
        <taxon>Pseudomonadati</taxon>
        <taxon>Pseudomonadota</taxon>
        <taxon>Betaproteobacteria</taxon>
        <taxon>Burkholderiales</taxon>
        <taxon>Sphaerotilaceae</taxon>
        <taxon>Piscinibacter</taxon>
    </lineage>
</organism>
<dbReference type="InterPro" id="IPR036291">
    <property type="entry name" value="NAD(P)-bd_dom_sf"/>
</dbReference>
<dbReference type="Pfam" id="PF13460">
    <property type="entry name" value="NAD_binding_10"/>
    <property type="match status" value="1"/>
</dbReference>
<dbReference type="Gene3D" id="3.90.25.10">
    <property type="entry name" value="UDP-galactose 4-epimerase, domain 1"/>
    <property type="match status" value="1"/>
</dbReference>
<reference evidence="2 3" key="1">
    <citation type="submission" date="2023-10" db="EMBL/GenBank/DDBJ databases">
        <title>Bacteria for the degradation of biodegradable plastic PBAT(Polybutylene adipate terephthalate).</title>
        <authorList>
            <person name="Weon H.-Y."/>
            <person name="Yeon J."/>
        </authorList>
    </citation>
    <scope>NUCLEOTIDE SEQUENCE [LARGE SCALE GENOMIC DNA]</scope>
    <source>
        <strain evidence="2 3">SBD 7-3</strain>
    </source>
</reference>
<evidence type="ECO:0000259" key="1">
    <source>
        <dbReference type="Pfam" id="PF13460"/>
    </source>
</evidence>
<dbReference type="Proteomes" id="UP001303946">
    <property type="component" value="Chromosome"/>
</dbReference>
<gene>
    <name evidence="2" type="ORF">RXV79_21800</name>
</gene>
<protein>
    <submittedName>
        <fullName evidence="2">NAD(P)H-binding protein</fullName>
    </submittedName>
</protein>
<evidence type="ECO:0000313" key="3">
    <source>
        <dbReference type="Proteomes" id="UP001303946"/>
    </source>
</evidence>
<sequence>MTSPDTHPILVLGATGKTGSRIAARLREMGLPVRAGSRSATPAFDWEAPDTWGAALHGVRAVYVSYQPDLAVPTALATVTAFFTLARELGVKQLVLLSGRGEREAEQAEDALRASGADWTILRAAWFAQNFSEGLMLEPLLEGELALPVAGVREPFIDVDDIAEIAVQALTTDRHRHQLYELTGPRSITFAQAVQEIAHASGQPMRYTTVPNEAYRAALGAAQTPPEVTALVMYLFETVLDGRNEQVTDGVQRALGRPARDFSEFARQAAAAGAWQTRLAA</sequence>